<dbReference type="AlphaFoldDB" id="A0AB39MB62"/>
<dbReference type="InterPro" id="IPR014710">
    <property type="entry name" value="RmlC-like_jellyroll"/>
</dbReference>
<evidence type="ECO:0000259" key="2">
    <source>
        <dbReference type="Pfam" id="PF07883"/>
    </source>
</evidence>
<dbReference type="Pfam" id="PF07883">
    <property type="entry name" value="Cupin_2"/>
    <property type="match status" value="1"/>
</dbReference>
<feature type="domain" description="Cupin type-2" evidence="2">
    <location>
        <begin position="39"/>
        <end position="105"/>
    </location>
</feature>
<dbReference type="CDD" id="cd06991">
    <property type="entry name" value="cupin_TcmJ-like"/>
    <property type="match status" value="1"/>
</dbReference>
<sequence length="137" mass="15009">MTPSKIRMRDVPASRRLGADIRFLLTEKSVGARSGFLGTMTLEPGEYVSAHYHPYSDEFVFLAEGSLRMRVDGEDILVERHEAVLVPKGAHHRYENVGDSTAFLVFQVAPLAPSPEEGHVEVEPVPQPSAQPPSVGS</sequence>
<gene>
    <name evidence="3" type="ORF">AB5J58_20035</name>
</gene>
<accession>A0AB39MB62</accession>
<evidence type="ECO:0000256" key="1">
    <source>
        <dbReference type="SAM" id="MobiDB-lite"/>
    </source>
</evidence>
<proteinExistence type="predicted"/>
<feature type="region of interest" description="Disordered" evidence="1">
    <location>
        <begin position="115"/>
        <end position="137"/>
    </location>
</feature>
<organism evidence="3">
    <name type="scientific">Streptomyces sp. R08</name>
    <dbReference type="NCBI Taxonomy" id="3238624"/>
    <lineage>
        <taxon>Bacteria</taxon>
        <taxon>Bacillati</taxon>
        <taxon>Actinomycetota</taxon>
        <taxon>Actinomycetes</taxon>
        <taxon>Kitasatosporales</taxon>
        <taxon>Streptomycetaceae</taxon>
        <taxon>Streptomyces</taxon>
    </lineage>
</organism>
<dbReference type="Gene3D" id="2.60.120.10">
    <property type="entry name" value="Jelly Rolls"/>
    <property type="match status" value="1"/>
</dbReference>
<dbReference type="InterPro" id="IPR011051">
    <property type="entry name" value="RmlC_Cupin_sf"/>
</dbReference>
<dbReference type="InterPro" id="IPR052044">
    <property type="entry name" value="PKS_Associated_Protein"/>
</dbReference>
<dbReference type="EMBL" id="CP163431">
    <property type="protein sequence ID" value="XDQ02352.1"/>
    <property type="molecule type" value="Genomic_DNA"/>
</dbReference>
<dbReference type="PANTHER" id="PTHR36114:SF1">
    <property type="entry name" value="16.7 KDA PROTEIN IN WHIE LOCUS"/>
    <property type="match status" value="1"/>
</dbReference>
<evidence type="ECO:0000313" key="3">
    <source>
        <dbReference type="EMBL" id="XDQ02352.1"/>
    </source>
</evidence>
<dbReference type="SUPFAM" id="SSF51182">
    <property type="entry name" value="RmlC-like cupins"/>
    <property type="match status" value="1"/>
</dbReference>
<dbReference type="RefSeq" id="WP_329557117.1">
    <property type="nucleotide sequence ID" value="NZ_CP163431.1"/>
</dbReference>
<dbReference type="InterPro" id="IPR016672">
    <property type="entry name" value="Polyketide_Synth_CurC_prd"/>
</dbReference>
<name>A0AB39MB62_9ACTN</name>
<dbReference type="InterPro" id="IPR013096">
    <property type="entry name" value="Cupin_2"/>
</dbReference>
<dbReference type="PIRSF" id="PIRSF016602">
    <property type="entry name" value="CurC_prd"/>
    <property type="match status" value="1"/>
</dbReference>
<dbReference type="PANTHER" id="PTHR36114">
    <property type="entry name" value="16.7 KDA PROTEIN IN WHIE LOCUS"/>
    <property type="match status" value="1"/>
</dbReference>
<protein>
    <submittedName>
        <fullName evidence="3">Cupin domain-containing protein</fullName>
    </submittedName>
</protein>
<reference evidence="3" key="1">
    <citation type="submission" date="2024-07" db="EMBL/GenBank/DDBJ databases">
        <authorList>
            <person name="Yu S.T."/>
        </authorList>
    </citation>
    <scope>NUCLEOTIDE SEQUENCE</scope>
    <source>
        <strain evidence="3">R08</strain>
    </source>
</reference>